<organism evidence="2 3">
    <name type="scientific">Amylolactobacillus amylotrophicus DSM 20534</name>
    <dbReference type="NCBI Taxonomy" id="1423722"/>
    <lineage>
        <taxon>Bacteria</taxon>
        <taxon>Bacillati</taxon>
        <taxon>Bacillota</taxon>
        <taxon>Bacilli</taxon>
        <taxon>Lactobacillales</taxon>
        <taxon>Lactobacillaceae</taxon>
        <taxon>Amylolactobacillus</taxon>
    </lineage>
</organism>
<sequence>MGIVKQSQENWFAKLGQAMMPFTVQIEHDQRLRRLSHLSLMLLGGLIVTFATATALIFRPERN</sequence>
<gene>
    <name evidence="2" type="ORF">FC62_GL001383</name>
</gene>
<evidence type="ECO:0000313" key="3">
    <source>
        <dbReference type="Proteomes" id="UP000050909"/>
    </source>
</evidence>
<dbReference type="PATRIC" id="fig|1423722.3.peg.1409"/>
<proteinExistence type="predicted"/>
<dbReference type="AlphaFoldDB" id="A0A0R1H0N1"/>
<accession>A0A0R1H0N1</accession>
<protein>
    <submittedName>
        <fullName evidence="2">Uncharacterized protein</fullName>
    </submittedName>
</protein>
<keyword evidence="1" id="KW-0812">Transmembrane</keyword>
<name>A0A0R1H0N1_9LACO</name>
<dbReference type="EMBL" id="AZCV01000006">
    <property type="protein sequence ID" value="KRK37268.1"/>
    <property type="molecule type" value="Genomic_DNA"/>
</dbReference>
<keyword evidence="3" id="KW-1185">Reference proteome</keyword>
<evidence type="ECO:0000256" key="1">
    <source>
        <dbReference type="SAM" id="Phobius"/>
    </source>
</evidence>
<evidence type="ECO:0000313" key="2">
    <source>
        <dbReference type="EMBL" id="KRK37268.1"/>
    </source>
</evidence>
<keyword evidence="1" id="KW-0472">Membrane</keyword>
<feature type="transmembrane region" description="Helical" evidence="1">
    <location>
        <begin position="38"/>
        <end position="58"/>
    </location>
</feature>
<dbReference type="Proteomes" id="UP000050909">
    <property type="component" value="Unassembled WGS sequence"/>
</dbReference>
<keyword evidence="1" id="KW-1133">Transmembrane helix</keyword>
<reference evidence="2 3" key="1">
    <citation type="journal article" date="2015" name="Genome Announc.">
        <title>Expanding the biotechnology potential of lactobacilli through comparative genomics of 213 strains and associated genera.</title>
        <authorList>
            <person name="Sun Z."/>
            <person name="Harris H.M."/>
            <person name="McCann A."/>
            <person name="Guo C."/>
            <person name="Argimon S."/>
            <person name="Zhang W."/>
            <person name="Yang X."/>
            <person name="Jeffery I.B."/>
            <person name="Cooney J.C."/>
            <person name="Kagawa T.F."/>
            <person name="Liu W."/>
            <person name="Song Y."/>
            <person name="Salvetti E."/>
            <person name="Wrobel A."/>
            <person name="Rasinkangas P."/>
            <person name="Parkhill J."/>
            <person name="Rea M.C."/>
            <person name="O'Sullivan O."/>
            <person name="Ritari J."/>
            <person name="Douillard F.P."/>
            <person name="Paul Ross R."/>
            <person name="Yang R."/>
            <person name="Briner A.E."/>
            <person name="Felis G.E."/>
            <person name="de Vos W.M."/>
            <person name="Barrangou R."/>
            <person name="Klaenhammer T.R."/>
            <person name="Caufield P.W."/>
            <person name="Cui Y."/>
            <person name="Zhang H."/>
            <person name="O'Toole P.W."/>
        </authorList>
    </citation>
    <scope>NUCLEOTIDE SEQUENCE [LARGE SCALE GENOMIC DNA]</scope>
    <source>
        <strain evidence="2 3">DSM 20534</strain>
    </source>
</reference>
<comment type="caution">
    <text evidence="2">The sequence shown here is derived from an EMBL/GenBank/DDBJ whole genome shotgun (WGS) entry which is preliminary data.</text>
</comment>